<evidence type="ECO:0000313" key="2">
    <source>
        <dbReference type="EMBL" id="KAK9269614.1"/>
    </source>
</evidence>
<dbReference type="EMBL" id="JBBPBK010000015">
    <property type="protein sequence ID" value="KAK9269614.1"/>
    <property type="molecule type" value="Genomic_DNA"/>
</dbReference>
<accession>A0AAP0NEL9</accession>
<keyword evidence="3" id="KW-1185">Reference proteome</keyword>
<feature type="transmembrane region" description="Helical" evidence="1">
    <location>
        <begin position="105"/>
        <end position="124"/>
    </location>
</feature>
<reference evidence="2 3" key="1">
    <citation type="journal article" date="2024" name="Plant J.">
        <title>Genome sequences and population genomics reveal climatic adaptation and genomic divergence between two closely related sweetgum species.</title>
        <authorList>
            <person name="Xu W.Q."/>
            <person name="Ren C.Q."/>
            <person name="Zhang X.Y."/>
            <person name="Comes H.P."/>
            <person name="Liu X.H."/>
            <person name="Li Y.G."/>
            <person name="Kettle C.J."/>
            <person name="Jalonen R."/>
            <person name="Gaisberger H."/>
            <person name="Ma Y.Z."/>
            <person name="Qiu Y.X."/>
        </authorList>
    </citation>
    <scope>NUCLEOTIDE SEQUENCE [LARGE SCALE GENOMIC DNA]</scope>
    <source>
        <strain evidence="2">Hangzhou</strain>
    </source>
</reference>
<organism evidence="2 3">
    <name type="scientific">Liquidambar formosana</name>
    <name type="common">Formosan gum</name>
    <dbReference type="NCBI Taxonomy" id="63359"/>
    <lineage>
        <taxon>Eukaryota</taxon>
        <taxon>Viridiplantae</taxon>
        <taxon>Streptophyta</taxon>
        <taxon>Embryophyta</taxon>
        <taxon>Tracheophyta</taxon>
        <taxon>Spermatophyta</taxon>
        <taxon>Magnoliopsida</taxon>
        <taxon>eudicotyledons</taxon>
        <taxon>Gunneridae</taxon>
        <taxon>Pentapetalae</taxon>
        <taxon>Saxifragales</taxon>
        <taxon>Altingiaceae</taxon>
        <taxon>Liquidambar</taxon>
    </lineage>
</organism>
<feature type="transmembrane region" description="Helical" evidence="1">
    <location>
        <begin position="12"/>
        <end position="34"/>
    </location>
</feature>
<sequence length="125" mass="14439">MSGNKRLWKEMVWKVACCSQIWAMDGCSCVLLYFKFLAVDLWEDLEIDADIYYNFNNPLSLTLARRHQCLATARVSWRSSVASASVMRVLATGNWQLATGNWQPISTDIFVFHFLFLFLSFSCFC</sequence>
<gene>
    <name evidence="2" type="ORF">L1049_001391</name>
</gene>
<keyword evidence="1" id="KW-0812">Transmembrane</keyword>
<protein>
    <submittedName>
        <fullName evidence="2">Uncharacterized protein</fullName>
    </submittedName>
</protein>
<dbReference type="AlphaFoldDB" id="A0AAP0NEL9"/>
<name>A0AAP0NEL9_LIQFO</name>
<evidence type="ECO:0000313" key="3">
    <source>
        <dbReference type="Proteomes" id="UP001415857"/>
    </source>
</evidence>
<comment type="caution">
    <text evidence="2">The sequence shown here is derived from an EMBL/GenBank/DDBJ whole genome shotgun (WGS) entry which is preliminary data.</text>
</comment>
<keyword evidence="1" id="KW-1133">Transmembrane helix</keyword>
<evidence type="ECO:0000256" key="1">
    <source>
        <dbReference type="SAM" id="Phobius"/>
    </source>
</evidence>
<dbReference type="Proteomes" id="UP001415857">
    <property type="component" value="Unassembled WGS sequence"/>
</dbReference>
<proteinExistence type="predicted"/>
<keyword evidence="1" id="KW-0472">Membrane</keyword>